<dbReference type="InterPro" id="IPR012334">
    <property type="entry name" value="Pectin_lyas_fold"/>
</dbReference>
<dbReference type="Gene3D" id="2.160.20.10">
    <property type="entry name" value="Single-stranded right-handed beta-helix, Pectin lyase-like"/>
    <property type="match status" value="1"/>
</dbReference>
<evidence type="ECO:0008006" key="3">
    <source>
        <dbReference type="Google" id="ProtNLM"/>
    </source>
</evidence>
<dbReference type="Proteomes" id="UP000217944">
    <property type="component" value="Unassembled WGS sequence"/>
</dbReference>
<name>A0A292YHE0_9BACT</name>
<evidence type="ECO:0000313" key="2">
    <source>
        <dbReference type="Proteomes" id="UP000217944"/>
    </source>
</evidence>
<dbReference type="OrthoDB" id="9802683at2"/>
<dbReference type="InterPro" id="IPR011050">
    <property type="entry name" value="Pectin_lyase_fold/virulence"/>
</dbReference>
<dbReference type="RefSeq" id="WP_096260112.1">
    <property type="nucleotide sequence ID" value="NZ_BDME01000007.1"/>
</dbReference>
<sequence length="454" mass="51881">MNKKNFIIIIFIFLFISTAQARIFIIDNSSVSKLTKICKEASGGDVIYFHNGIYNIHFPIIKCKGNSKAYITIAPYPGDEVTIRSNWIIKGNYLLIKGLNFKGYAEKIKYKNVISSWWNPPKKYKITGLLIKGHHITIKNNAIGCYPGAGIKVTGHSDYIKIYHNIIYNNAWWSTGGTGGLVVKNIIQFDGTNKRKIDISNNLIFSNESRIISHVFQKGFVKLVIDEGESILIQQRDDVVKKGAKKGLYYGRYLIKYNLILFNGKGASLNKADNIDFIANTLYANGTTATNPNATGIRGNHTNNDTFMDNTIGCIRGGKAFSIQGKRNIFKNNYVNCVQTPPIKGVYRINKLFRNPEKLDFYNILFKDRANKLLKSFNNMLKNFNIKIKPTNYKVNLNDEIKKIIATIPKNKNTKIYYNKNKIEIFNIDRKEIKYMPKNLILELPKKHKAIYNN</sequence>
<evidence type="ECO:0000313" key="1">
    <source>
        <dbReference type="EMBL" id="GAX88283.1"/>
    </source>
</evidence>
<protein>
    <recommendedName>
        <fullName evidence="3">Right handed beta helix domain-containing protein</fullName>
    </recommendedName>
</protein>
<accession>A0A292YHE0</accession>
<organism evidence="1 2">
    <name type="scientific">Lebetimonas natsushimae</name>
    <dbReference type="NCBI Taxonomy" id="1936991"/>
    <lineage>
        <taxon>Bacteria</taxon>
        <taxon>Pseudomonadati</taxon>
        <taxon>Campylobacterota</taxon>
        <taxon>Epsilonproteobacteria</taxon>
        <taxon>Nautiliales</taxon>
        <taxon>Nautiliaceae</taxon>
        <taxon>Lebetimonas</taxon>
    </lineage>
</organism>
<dbReference type="SUPFAM" id="SSF51126">
    <property type="entry name" value="Pectin lyase-like"/>
    <property type="match status" value="1"/>
</dbReference>
<dbReference type="AlphaFoldDB" id="A0A292YHE0"/>
<comment type="caution">
    <text evidence="1">The sequence shown here is derived from an EMBL/GenBank/DDBJ whole genome shotgun (WGS) entry which is preliminary data.</text>
</comment>
<reference evidence="1 2" key="1">
    <citation type="journal article" date="2017" name="Syst. Appl. Microbiol.">
        <title>Lebetimonas natsushimae sp. nov., a novel strictly anaerobic, moderately thermophilic chemoautotroph isolated from a deep-sea hydrothermal vent polychaete nest in the Mid-Okinawa Trough.</title>
        <authorList>
            <person name="Nagata R."/>
            <person name="Takaki Y."/>
            <person name="Tame A."/>
            <person name="Nunoura T."/>
            <person name="Muto H."/>
            <person name="Mino S."/>
            <person name="Sawayama S."/>
            <person name="Takai K."/>
            <person name="Nakagawa S."/>
        </authorList>
    </citation>
    <scope>NUCLEOTIDE SEQUENCE [LARGE SCALE GENOMIC DNA]</scope>
    <source>
        <strain evidence="1 2">HS1857</strain>
    </source>
</reference>
<gene>
    <name evidence="1" type="ORF">LNAT_P1579</name>
</gene>
<proteinExistence type="predicted"/>
<keyword evidence="2" id="KW-1185">Reference proteome</keyword>
<dbReference type="EMBL" id="BDME01000007">
    <property type="protein sequence ID" value="GAX88283.1"/>
    <property type="molecule type" value="Genomic_DNA"/>
</dbReference>